<accession>A0A5C8ZLP3</accession>
<keyword evidence="3" id="KW-0808">Transferase</keyword>
<feature type="region of interest" description="Disordered" evidence="1">
    <location>
        <begin position="268"/>
        <end position="292"/>
    </location>
</feature>
<name>A0A5C8ZLP3_9ACTN</name>
<dbReference type="PANTHER" id="PTHR43441:SF10">
    <property type="entry name" value="ACETYLTRANSFERASE"/>
    <property type="match status" value="1"/>
</dbReference>
<dbReference type="Pfam" id="PF13302">
    <property type="entry name" value="Acetyltransf_3"/>
    <property type="match status" value="2"/>
</dbReference>
<protein>
    <submittedName>
        <fullName evidence="3">GNAT family N-acetyltransferase</fullName>
    </submittedName>
</protein>
<gene>
    <name evidence="3" type="ORF">FMM08_02505</name>
</gene>
<dbReference type="Gene3D" id="3.40.630.30">
    <property type="match status" value="2"/>
</dbReference>
<dbReference type="EMBL" id="VKAC01000001">
    <property type="protein sequence ID" value="TXR58093.1"/>
    <property type="molecule type" value="Genomic_DNA"/>
</dbReference>
<dbReference type="GO" id="GO:1990189">
    <property type="term" value="F:protein N-terminal-serine acetyltransferase activity"/>
    <property type="evidence" value="ECO:0007669"/>
    <property type="project" value="TreeGrafter"/>
</dbReference>
<dbReference type="OrthoDB" id="5293267at2"/>
<evidence type="ECO:0000259" key="2">
    <source>
        <dbReference type="PROSITE" id="PS51186"/>
    </source>
</evidence>
<evidence type="ECO:0000313" key="3">
    <source>
        <dbReference type="EMBL" id="TXR58093.1"/>
    </source>
</evidence>
<dbReference type="PANTHER" id="PTHR43441">
    <property type="entry name" value="RIBOSOMAL-PROTEIN-SERINE ACETYLTRANSFERASE"/>
    <property type="match status" value="1"/>
</dbReference>
<dbReference type="Proteomes" id="UP000321234">
    <property type="component" value="Unassembled WGS sequence"/>
</dbReference>
<dbReference type="InterPro" id="IPR051908">
    <property type="entry name" value="Ribosomal_N-acetyltransferase"/>
</dbReference>
<keyword evidence="4" id="KW-1185">Reference proteome</keyword>
<dbReference type="GO" id="GO:0008999">
    <property type="term" value="F:protein-N-terminal-alanine acetyltransferase activity"/>
    <property type="evidence" value="ECO:0007669"/>
    <property type="project" value="TreeGrafter"/>
</dbReference>
<dbReference type="AlphaFoldDB" id="A0A5C8ZLP3"/>
<dbReference type="GO" id="GO:0005737">
    <property type="term" value="C:cytoplasm"/>
    <property type="evidence" value="ECO:0007669"/>
    <property type="project" value="TreeGrafter"/>
</dbReference>
<dbReference type="RefSeq" id="WP_147924704.1">
    <property type="nucleotide sequence ID" value="NZ_VKAC01000001.1"/>
</dbReference>
<evidence type="ECO:0000313" key="4">
    <source>
        <dbReference type="Proteomes" id="UP000321234"/>
    </source>
</evidence>
<comment type="caution">
    <text evidence="3">The sequence shown here is derived from an EMBL/GenBank/DDBJ whole genome shotgun (WGS) entry which is preliminary data.</text>
</comment>
<dbReference type="InterPro" id="IPR016181">
    <property type="entry name" value="Acyl_CoA_acyltransferase"/>
</dbReference>
<sequence length="411" mass="43101">MVRDDPEEPEPAGPRLRERGVLVRRACPADAAAVAALLDDRDVARWLPDLGAAGGAPSASAALGVPGIRPSGPSHRLVVEVAGEFAGLVLLAEDGEGGGWLTCAAPPAARGRGTTAGAVRLVLTWAFVELGLQAVRWCVEAGAWPARRLAWACGSGVDGTVRCLLPVRGDLRDAWVGTWRWDSSLQRAERWLSPVELAGGGVRLGPHVAGDVQRVAEACSAASTQAWLPSLPAPYTVLDAASWIAGREEEQARGAGVFWAVRADREGSAAAAGPPLPADDRDGGDDDDGQPVAEPLVAEVGLFTLGDGVRTGEVGYWCHPGARGRGITTAAVRLVVQYALAPVECGGLGLERVVMRVASRNAASRRVAVRAGFREVGVDRAAERLRDGTVDDFVRYDLLAGEEQHVLRVQA</sequence>
<proteinExistence type="predicted"/>
<dbReference type="SUPFAM" id="SSF55729">
    <property type="entry name" value="Acyl-CoA N-acyltransferases (Nat)"/>
    <property type="match status" value="2"/>
</dbReference>
<reference evidence="3 4" key="1">
    <citation type="submission" date="2019-07" db="EMBL/GenBank/DDBJ databases">
        <title>Quadrisphaera sp. strain DD2A genome sequencing and assembly.</title>
        <authorList>
            <person name="Kim I."/>
        </authorList>
    </citation>
    <scope>NUCLEOTIDE SEQUENCE [LARGE SCALE GENOMIC DNA]</scope>
    <source>
        <strain evidence="3 4">DD2A</strain>
    </source>
</reference>
<feature type="domain" description="N-acetyltransferase" evidence="2">
    <location>
        <begin position="210"/>
        <end position="401"/>
    </location>
</feature>
<evidence type="ECO:0000256" key="1">
    <source>
        <dbReference type="SAM" id="MobiDB-lite"/>
    </source>
</evidence>
<dbReference type="PROSITE" id="PS51186">
    <property type="entry name" value="GNAT"/>
    <property type="match status" value="1"/>
</dbReference>
<organism evidence="3 4">
    <name type="scientific">Quadrisphaera setariae</name>
    <dbReference type="NCBI Taxonomy" id="2593304"/>
    <lineage>
        <taxon>Bacteria</taxon>
        <taxon>Bacillati</taxon>
        <taxon>Actinomycetota</taxon>
        <taxon>Actinomycetes</taxon>
        <taxon>Kineosporiales</taxon>
        <taxon>Kineosporiaceae</taxon>
        <taxon>Quadrisphaera</taxon>
    </lineage>
</organism>
<dbReference type="InterPro" id="IPR000182">
    <property type="entry name" value="GNAT_dom"/>
</dbReference>